<evidence type="ECO:0000259" key="3">
    <source>
        <dbReference type="PROSITE" id="PS50157"/>
    </source>
</evidence>
<evidence type="ECO:0000313" key="4">
    <source>
        <dbReference type="EMBL" id="VDN32044.1"/>
    </source>
</evidence>
<evidence type="ECO:0000313" key="5">
    <source>
        <dbReference type="Proteomes" id="UP000281553"/>
    </source>
</evidence>
<gene>
    <name evidence="4" type="ORF">DILT_LOCUS15892</name>
</gene>
<dbReference type="PROSITE" id="PS00028">
    <property type="entry name" value="ZINC_FINGER_C2H2_1"/>
    <property type="match status" value="1"/>
</dbReference>
<keyword evidence="1" id="KW-0863">Zinc-finger</keyword>
<evidence type="ECO:0000256" key="2">
    <source>
        <dbReference type="SAM" id="MobiDB-lite"/>
    </source>
</evidence>
<feature type="domain" description="C2H2-type" evidence="3">
    <location>
        <begin position="27"/>
        <end position="50"/>
    </location>
</feature>
<name>A0A3P7MQU8_DIBLA</name>
<protein>
    <recommendedName>
        <fullName evidence="3">C2H2-type domain-containing protein</fullName>
    </recommendedName>
</protein>
<keyword evidence="1" id="KW-0862">Zinc</keyword>
<organism evidence="4 5">
    <name type="scientific">Dibothriocephalus latus</name>
    <name type="common">Fish tapeworm</name>
    <name type="synonym">Diphyllobothrium latum</name>
    <dbReference type="NCBI Taxonomy" id="60516"/>
    <lineage>
        <taxon>Eukaryota</taxon>
        <taxon>Metazoa</taxon>
        <taxon>Spiralia</taxon>
        <taxon>Lophotrochozoa</taxon>
        <taxon>Platyhelminthes</taxon>
        <taxon>Cestoda</taxon>
        <taxon>Eucestoda</taxon>
        <taxon>Diphyllobothriidea</taxon>
        <taxon>Diphyllobothriidae</taxon>
        <taxon>Dibothriocephalus</taxon>
    </lineage>
</organism>
<dbReference type="PROSITE" id="PS50157">
    <property type="entry name" value="ZINC_FINGER_C2H2_2"/>
    <property type="match status" value="1"/>
</dbReference>
<proteinExistence type="predicted"/>
<dbReference type="EMBL" id="UYRU01081661">
    <property type="protein sequence ID" value="VDN32044.1"/>
    <property type="molecule type" value="Genomic_DNA"/>
</dbReference>
<sequence length="632" mass="71037">MMPPLPEAEVATPAATGLPTASTSTALSCPECNRLFSKQRGLSQHWRQAHLTTYNAEKERLAPSRTNWTAQEDTATLDEVQNRIAIGHLSLASTYPSFVVRINEAVRSSYYTKRRYVMEAWRRRLDNVLSSKEPVVRAAATLPSGFPGIRLAAEPVRMGQTILATKEDARRYWRDSLYNSADGRARARIANSACARHWISSPDRVFPWLFLRGIQLRAGVLETKAHRNRRTRSGDVLCQGHCGQRETLNHILQCCQLNHDARVWRHNIVMKLLAQRLSRNNPTILLEPHIPSGNTYCKPDIVLYTDAGATVIDVAVAGEDYMDRVYQGKVDRYSEAEVESNLRRILSKPATYPIAHMPVVFSARGGVYQRTERNLLSLGLTKLDVSDLTLATVRGCLKAALNVKMKKFNQARVNGGSNYESADGRSLLYFANSTCANHWLSSPVRVFPWLFLRGIQLRAGVLSTKARRSRRTGREDVLCRGECGQRETLFHILQCCHLTHQARVWRHNLVMRLLAQRLLKDGREVLVEPHIPEGASFCKPDLVFCTETEFTVIDVAVAGETLMENIYERKIRGTPHRRLSLICGGFLAVRPIPWLCTSPLCFPAAAAFSLAVNVCYGASAYPSMTCPIVVWR</sequence>
<feature type="region of interest" description="Disordered" evidence="2">
    <location>
        <begin position="1"/>
        <end position="24"/>
    </location>
</feature>
<dbReference type="GO" id="GO:0008270">
    <property type="term" value="F:zinc ion binding"/>
    <property type="evidence" value="ECO:0007669"/>
    <property type="project" value="UniProtKB-KW"/>
</dbReference>
<keyword evidence="1" id="KW-0479">Metal-binding</keyword>
<dbReference type="AlphaFoldDB" id="A0A3P7MQU8"/>
<dbReference type="OrthoDB" id="6286681at2759"/>
<dbReference type="InterPro" id="IPR013087">
    <property type="entry name" value="Znf_C2H2_type"/>
</dbReference>
<dbReference type="Proteomes" id="UP000281553">
    <property type="component" value="Unassembled WGS sequence"/>
</dbReference>
<keyword evidence="5" id="KW-1185">Reference proteome</keyword>
<accession>A0A3P7MQU8</accession>
<reference evidence="4 5" key="1">
    <citation type="submission" date="2018-11" db="EMBL/GenBank/DDBJ databases">
        <authorList>
            <consortium name="Pathogen Informatics"/>
        </authorList>
    </citation>
    <scope>NUCLEOTIDE SEQUENCE [LARGE SCALE GENOMIC DNA]</scope>
</reference>
<evidence type="ECO:0000256" key="1">
    <source>
        <dbReference type="PROSITE-ProRule" id="PRU00042"/>
    </source>
</evidence>